<keyword evidence="7" id="KW-0805">Transcription regulation</keyword>
<evidence type="ECO:0000256" key="1">
    <source>
        <dbReference type="ARBA" id="ARBA00004123"/>
    </source>
</evidence>
<dbReference type="PANTHER" id="PTHR16515:SF49">
    <property type="entry name" value="GASTRULA ZINC FINGER PROTEIN XLCGF49.1-LIKE-RELATED"/>
    <property type="match status" value="1"/>
</dbReference>
<evidence type="ECO:0000256" key="2">
    <source>
        <dbReference type="ARBA" id="ARBA00006991"/>
    </source>
</evidence>
<dbReference type="InterPro" id="IPR036236">
    <property type="entry name" value="Znf_C2H2_sf"/>
</dbReference>
<keyword evidence="8" id="KW-0238">DNA-binding</keyword>
<comment type="subcellular location">
    <subcellularLocation>
        <location evidence="1">Nucleus</location>
    </subcellularLocation>
</comment>
<dbReference type="Gene3D" id="3.30.160.60">
    <property type="entry name" value="Classic Zinc Finger"/>
    <property type="match status" value="4"/>
</dbReference>
<keyword evidence="4" id="KW-0677">Repeat</keyword>
<name>A0A7R8VZU5_9CRUS</name>
<evidence type="ECO:0000256" key="7">
    <source>
        <dbReference type="ARBA" id="ARBA00023015"/>
    </source>
</evidence>
<gene>
    <name evidence="11" type="ORF">CTOB1V02_LOCUS140</name>
</gene>
<organism evidence="11">
    <name type="scientific">Cyprideis torosa</name>
    <dbReference type="NCBI Taxonomy" id="163714"/>
    <lineage>
        <taxon>Eukaryota</taxon>
        <taxon>Metazoa</taxon>
        <taxon>Ecdysozoa</taxon>
        <taxon>Arthropoda</taxon>
        <taxon>Crustacea</taxon>
        <taxon>Oligostraca</taxon>
        <taxon>Ostracoda</taxon>
        <taxon>Podocopa</taxon>
        <taxon>Podocopida</taxon>
        <taxon>Cytherocopina</taxon>
        <taxon>Cytheroidea</taxon>
        <taxon>Cytherideidae</taxon>
        <taxon>Cyprideis</taxon>
    </lineage>
</organism>
<keyword evidence="9" id="KW-0804">Transcription</keyword>
<dbReference type="InterPro" id="IPR013087">
    <property type="entry name" value="Znf_C2H2_type"/>
</dbReference>
<dbReference type="PROSITE" id="PS50157">
    <property type="entry name" value="ZINC_FINGER_C2H2_2"/>
    <property type="match status" value="5"/>
</dbReference>
<evidence type="ECO:0000256" key="6">
    <source>
        <dbReference type="ARBA" id="ARBA00022833"/>
    </source>
</evidence>
<evidence type="ECO:0000256" key="5">
    <source>
        <dbReference type="ARBA" id="ARBA00022771"/>
    </source>
</evidence>
<evidence type="ECO:0000256" key="4">
    <source>
        <dbReference type="ARBA" id="ARBA00022737"/>
    </source>
</evidence>
<dbReference type="GO" id="GO:0010468">
    <property type="term" value="P:regulation of gene expression"/>
    <property type="evidence" value="ECO:0007669"/>
    <property type="project" value="TreeGrafter"/>
</dbReference>
<keyword evidence="6" id="KW-0862">Zinc</keyword>
<keyword evidence="3" id="KW-0479">Metal-binding</keyword>
<evidence type="ECO:0000256" key="9">
    <source>
        <dbReference type="ARBA" id="ARBA00023163"/>
    </source>
</evidence>
<dbReference type="FunFam" id="3.30.160.60:FF:001480">
    <property type="entry name" value="Si:cabz01071911.3"/>
    <property type="match status" value="1"/>
</dbReference>
<sequence>MDSVVVHNEFTFKNDSNELLDSVLTSADVTSCALSCLDAPELSVVGQTIDYGSRGVLENDDYELDRVEQKKGKLETCVESVITKHAVAGQKPTHSSDSNRGPVFHCQTCSKSFSRLSNLKAHELIHKGVKSFKCNICPKAFSRNSTLQTHLLSHSGEKPFSCMYCEKSYIQKSDLNTHEQIHTGEKRFNCSICPKAYMRKRDLHAHEQTHDTTKKCFPCSICSVPFSEMGYLIRHTKTHDTQYPKGS</sequence>
<dbReference type="GO" id="GO:0005634">
    <property type="term" value="C:nucleus"/>
    <property type="evidence" value="ECO:0007669"/>
    <property type="project" value="UniProtKB-SubCell"/>
</dbReference>
<dbReference type="EMBL" id="OB660029">
    <property type="protein sequence ID" value="CAD7222123.1"/>
    <property type="molecule type" value="Genomic_DNA"/>
</dbReference>
<dbReference type="OrthoDB" id="6330646at2759"/>
<dbReference type="AlphaFoldDB" id="A0A7R8VZU5"/>
<evidence type="ECO:0000256" key="10">
    <source>
        <dbReference type="ARBA" id="ARBA00023242"/>
    </source>
</evidence>
<dbReference type="FunFam" id="3.30.160.60:FF:000100">
    <property type="entry name" value="Zinc finger 45-like"/>
    <property type="match status" value="2"/>
</dbReference>
<dbReference type="PROSITE" id="PS00028">
    <property type="entry name" value="ZINC_FINGER_C2H2_1"/>
    <property type="match status" value="5"/>
</dbReference>
<accession>A0A7R8VZU5</accession>
<keyword evidence="5" id="KW-0863">Zinc-finger</keyword>
<dbReference type="PANTHER" id="PTHR16515">
    <property type="entry name" value="PR DOMAIN ZINC FINGER PROTEIN"/>
    <property type="match status" value="1"/>
</dbReference>
<evidence type="ECO:0000256" key="8">
    <source>
        <dbReference type="ARBA" id="ARBA00023125"/>
    </source>
</evidence>
<dbReference type="GO" id="GO:0003677">
    <property type="term" value="F:DNA binding"/>
    <property type="evidence" value="ECO:0007669"/>
    <property type="project" value="UniProtKB-KW"/>
</dbReference>
<evidence type="ECO:0000313" key="11">
    <source>
        <dbReference type="EMBL" id="CAD7222123.1"/>
    </source>
</evidence>
<dbReference type="InterPro" id="IPR050331">
    <property type="entry name" value="Zinc_finger"/>
</dbReference>
<dbReference type="SUPFAM" id="SSF57667">
    <property type="entry name" value="beta-beta-alpha zinc fingers"/>
    <property type="match status" value="3"/>
</dbReference>
<evidence type="ECO:0000256" key="3">
    <source>
        <dbReference type="ARBA" id="ARBA00022723"/>
    </source>
</evidence>
<dbReference type="FunFam" id="3.30.160.60:FF:000045">
    <property type="entry name" value="ZFP69 zinc finger protein B"/>
    <property type="match status" value="1"/>
</dbReference>
<keyword evidence="10" id="KW-0539">Nucleus</keyword>
<comment type="similarity">
    <text evidence="2">Belongs to the krueppel C2H2-type zinc-finger protein family.</text>
</comment>
<reference evidence="11" key="1">
    <citation type="submission" date="2020-11" db="EMBL/GenBank/DDBJ databases">
        <authorList>
            <person name="Tran Van P."/>
        </authorList>
    </citation>
    <scope>NUCLEOTIDE SEQUENCE</scope>
</reference>
<dbReference type="Pfam" id="PF00096">
    <property type="entry name" value="zf-C2H2"/>
    <property type="match status" value="5"/>
</dbReference>
<proteinExistence type="inferred from homology"/>
<dbReference type="SMART" id="SM00355">
    <property type="entry name" value="ZnF_C2H2"/>
    <property type="match status" value="5"/>
</dbReference>
<feature type="non-terminal residue" evidence="11">
    <location>
        <position position="1"/>
    </location>
</feature>
<protein>
    <submittedName>
        <fullName evidence="11">Uncharacterized protein</fullName>
    </submittedName>
</protein>
<dbReference type="GO" id="GO:0008270">
    <property type="term" value="F:zinc ion binding"/>
    <property type="evidence" value="ECO:0007669"/>
    <property type="project" value="UniProtKB-KW"/>
</dbReference>